<name>A0A430FWS0_9BIFI</name>
<proteinExistence type="predicted"/>
<accession>A0A430FWS0</accession>
<reference evidence="2 3" key="1">
    <citation type="submission" date="2018-09" db="EMBL/GenBank/DDBJ databases">
        <title>Characterization of the phylogenetic diversity of five novel species belonging to the genus Bifidobacterium.</title>
        <authorList>
            <person name="Lugli G.A."/>
            <person name="Duranti S."/>
            <person name="Milani C."/>
        </authorList>
    </citation>
    <scope>NUCLEOTIDE SEQUENCE [LARGE SCALE GENOMIC DNA]</scope>
    <source>
        <strain evidence="2 3">2033B</strain>
    </source>
</reference>
<evidence type="ECO:0000313" key="2">
    <source>
        <dbReference type="EMBL" id="RSX58744.1"/>
    </source>
</evidence>
<protein>
    <submittedName>
        <fullName evidence="2">Peptidylprolyl isomerase</fullName>
    </submittedName>
</protein>
<comment type="caution">
    <text evidence="2">The sequence shown here is derived from an EMBL/GenBank/DDBJ whole genome shotgun (WGS) entry which is preliminary data.</text>
</comment>
<evidence type="ECO:0000256" key="1">
    <source>
        <dbReference type="SAM" id="MobiDB-lite"/>
    </source>
</evidence>
<evidence type="ECO:0000313" key="3">
    <source>
        <dbReference type="Proteomes" id="UP000287470"/>
    </source>
</evidence>
<dbReference type="EMBL" id="QXGK01000001">
    <property type="protein sequence ID" value="RSX58744.1"/>
    <property type="molecule type" value="Genomic_DNA"/>
</dbReference>
<dbReference type="OrthoDB" id="3233423at2"/>
<dbReference type="RefSeq" id="WP_125967322.1">
    <property type="nucleotide sequence ID" value="NZ_QXGK01000001.1"/>
</dbReference>
<feature type="region of interest" description="Disordered" evidence="1">
    <location>
        <begin position="1"/>
        <end position="30"/>
    </location>
</feature>
<dbReference type="GO" id="GO:0016853">
    <property type="term" value="F:isomerase activity"/>
    <property type="evidence" value="ECO:0007669"/>
    <property type="project" value="UniProtKB-KW"/>
</dbReference>
<dbReference type="Proteomes" id="UP000287470">
    <property type="component" value="Unassembled WGS sequence"/>
</dbReference>
<keyword evidence="3" id="KW-1185">Reference proteome</keyword>
<dbReference type="AlphaFoldDB" id="A0A430FWS0"/>
<organism evidence="2 3">
    <name type="scientific">Bifidobacterium samirii</name>
    <dbReference type="NCBI Taxonomy" id="2306974"/>
    <lineage>
        <taxon>Bacteria</taxon>
        <taxon>Bacillati</taxon>
        <taxon>Actinomycetota</taxon>
        <taxon>Actinomycetes</taxon>
        <taxon>Bifidobacteriales</taxon>
        <taxon>Bifidobacteriaceae</taxon>
        <taxon>Bifidobacterium</taxon>
    </lineage>
</organism>
<sequence length="284" mass="30985">MTAMRRPSSGRGGDGLPRMPHGRDRARPPHHRRLRTALAAAMAGLLVGALVGCTSPAADSGDDHVDTVDFPTITFNETAVTEREYTQAMRTQRTAAVSHFSRTYGVTLGTDPEQWTADHDGGNACEWLAHRVIDALLDRHAAYRIAARAGLVDDDSYEGVEARMKAANEANARTKRDGDIVYGRSSYDIGSWLDYEATALRNAYTADESNPGMALGDDEVQAYYDAHDWTVDGVDGKAPLDKVRGNVKAQMRAERYTAIVADEAAAIDADVPWDELVGYTLDRI</sequence>
<keyword evidence="2" id="KW-0413">Isomerase</keyword>
<gene>
    <name evidence="2" type="ORF">D2E24_0040</name>
</gene>